<protein>
    <submittedName>
        <fullName evidence="4">50S ribosomal protein L35</fullName>
    </submittedName>
</protein>
<keyword evidence="1" id="KW-0812">Transmembrane</keyword>
<keyword evidence="1" id="KW-0472">Membrane</keyword>
<evidence type="ECO:0000313" key="3">
    <source>
        <dbReference type="EMBL" id="CAL1135453.1"/>
    </source>
</evidence>
<proteinExistence type="predicted"/>
<keyword evidence="5" id="KW-1185">Reference proteome</keyword>
<accession>A0A9P1BZG3</accession>
<keyword evidence="4" id="KW-0689">Ribosomal protein</keyword>
<reference evidence="3" key="2">
    <citation type="submission" date="2024-04" db="EMBL/GenBank/DDBJ databases">
        <authorList>
            <person name="Chen Y."/>
            <person name="Shah S."/>
            <person name="Dougan E. K."/>
            <person name="Thang M."/>
            <person name="Chan C."/>
        </authorList>
    </citation>
    <scope>NUCLEOTIDE SEQUENCE [LARGE SCALE GENOMIC DNA]</scope>
</reference>
<feature type="transmembrane region" description="Helical" evidence="1">
    <location>
        <begin position="71"/>
        <end position="92"/>
    </location>
</feature>
<evidence type="ECO:0000313" key="4">
    <source>
        <dbReference type="EMBL" id="CAL4769390.1"/>
    </source>
</evidence>
<keyword evidence="1" id="KW-1133">Transmembrane helix</keyword>
<dbReference type="Proteomes" id="UP001152797">
    <property type="component" value="Unassembled WGS sequence"/>
</dbReference>
<dbReference type="EMBL" id="CAMXCT020000681">
    <property type="protein sequence ID" value="CAL1135453.1"/>
    <property type="molecule type" value="Genomic_DNA"/>
</dbReference>
<feature type="transmembrane region" description="Helical" evidence="1">
    <location>
        <begin position="44"/>
        <end position="64"/>
    </location>
</feature>
<comment type="caution">
    <text evidence="2">The sequence shown here is derived from an EMBL/GenBank/DDBJ whole genome shotgun (WGS) entry which is preliminary data.</text>
</comment>
<dbReference type="GO" id="GO:0005840">
    <property type="term" value="C:ribosome"/>
    <property type="evidence" value="ECO:0007669"/>
    <property type="project" value="UniProtKB-KW"/>
</dbReference>
<reference evidence="2" key="1">
    <citation type="submission" date="2022-10" db="EMBL/GenBank/DDBJ databases">
        <authorList>
            <person name="Chen Y."/>
            <person name="Dougan E. K."/>
            <person name="Chan C."/>
            <person name="Rhodes N."/>
            <person name="Thang M."/>
        </authorList>
    </citation>
    <scope>NUCLEOTIDE SEQUENCE</scope>
</reference>
<dbReference type="OrthoDB" id="192262at2759"/>
<dbReference type="EMBL" id="CAMXCT010000681">
    <property type="protein sequence ID" value="CAI3982078.1"/>
    <property type="molecule type" value="Genomic_DNA"/>
</dbReference>
<evidence type="ECO:0000256" key="1">
    <source>
        <dbReference type="SAM" id="Phobius"/>
    </source>
</evidence>
<name>A0A9P1BZG3_9DINO</name>
<keyword evidence="4" id="KW-0687">Ribonucleoprotein</keyword>
<organism evidence="2">
    <name type="scientific">Cladocopium goreaui</name>
    <dbReference type="NCBI Taxonomy" id="2562237"/>
    <lineage>
        <taxon>Eukaryota</taxon>
        <taxon>Sar</taxon>
        <taxon>Alveolata</taxon>
        <taxon>Dinophyceae</taxon>
        <taxon>Suessiales</taxon>
        <taxon>Symbiodiniaceae</taxon>
        <taxon>Cladocopium</taxon>
    </lineage>
</organism>
<gene>
    <name evidence="2" type="ORF">C1SCF055_LOCUS9813</name>
</gene>
<sequence length="306" mass="35679">MAATGGTEAREGRFLLDMSQFFGGQVWLDVTSVAESVRSDKWKLLVACILIDLIGMASYLILLVGEITDLMWAPIAGFLLQYLFGSLLVSSLGTLEEFLPFTDILPTATLAWAICHLECLSFLRLLLGVQRHSPAAVEDKAPAMRVPSRRPSKSWDGRFMADSLVQSRWNDWFSMTNQFKTFPSHMQTRQYNIQKVVNWFRNRRYALEVESKQRSTKNRNHAEVLKRFRLSRFGWQRRRSRLRDGKRRRRSWLDKKNSKKIDYVHRVDMLKMIRSATYFKLRIRDFPKDPNPNVRETRGIVGSHFG</sequence>
<evidence type="ECO:0000313" key="5">
    <source>
        <dbReference type="Proteomes" id="UP001152797"/>
    </source>
</evidence>
<evidence type="ECO:0000313" key="2">
    <source>
        <dbReference type="EMBL" id="CAI3982078.1"/>
    </source>
</evidence>
<dbReference type="AlphaFoldDB" id="A0A9P1BZG3"/>
<dbReference type="EMBL" id="CAMXCT030000681">
    <property type="protein sequence ID" value="CAL4769390.1"/>
    <property type="molecule type" value="Genomic_DNA"/>
</dbReference>